<feature type="signal peptide" evidence="1">
    <location>
        <begin position="1"/>
        <end position="23"/>
    </location>
</feature>
<gene>
    <name evidence="2" type="ORF">EDS130_LOCUS13714</name>
</gene>
<feature type="chain" id="PRO_5032564981" evidence="1">
    <location>
        <begin position="24"/>
        <end position="114"/>
    </location>
</feature>
<evidence type="ECO:0000256" key="1">
    <source>
        <dbReference type="SAM" id="SignalP"/>
    </source>
</evidence>
<accession>A0A814F4Q4</accession>
<comment type="caution">
    <text evidence="2">The sequence shown here is derived from an EMBL/GenBank/DDBJ whole genome shotgun (WGS) entry which is preliminary data.</text>
</comment>
<evidence type="ECO:0000313" key="2">
    <source>
        <dbReference type="EMBL" id="CAF0977926.1"/>
    </source>
</evidence>
<dbReference type="InterPro" id="IPR045860">
    <property type="entry name" value="Snake_toxin-like_sf"/>
</dbReference>
<evidence type="ECO:0000313" key="3">
    <source>
        <dbReference type="Proteomes" id="UP000663852"/>
    </source>
</evidence>
<name>A0A814F4Q4_ADIRI</name>
<dbReference type="AlphaFoldDB" id="A0A814F4Q4"/>
<keyword evidence="1" id="KW-0732">Signal</keyword>
<dbReference type="OrthoDB" id="10041640at2759"/>
<sequence>MIAFHQLILICLLLILSTQFSNGLQCYICESCNDPFDPSSANITTVPDDSNISCLKSKAFSFVSRGILANCKSSNLLYNGIWCCDKNLCNAAAKPMLTSIPFLSIIILVKGKLL</sequence>
<reference evidence="2" key="1">
    <citation type="submission" date="2021-02" db="EMBL/GenBank/DDBJ databases">
        <authorList>
            <person name="Nowell W R."/>
        </authorList>
    </citation>
    <scope>NUCLEOTIDE SEQUENCE</scope>
</reference>
<protein>
    <submittedName>
        <fullName evidence="2">Uncharacterized protein</fullName>
    </submittedName>
</protein>
<dbReference type="EMBL" id="CAJNOJ010000055">
    <property type="protein sequence ID" value="CAF0977926.1"/>
    <property type="molecule type" value="Genomic_DNA"/>
</dbReference>
<organism evidence="2 3">
    <name type="scientific">Adineta ricciae</name>
    <name type="common">Rotifer</name>
    <dbReference type="NCBI Taxonomy" id="249248"/>
    <lineage>
        <taxon>Eukaryota</taxon>
        <taxon>Metazoa</taxon>
        <taxon>Spiralia</taxon>
        <taxon>Gnathifera</taxon>
        <taxon>Rotifera</taxon>
        <taxon>Eurotatoria</taxon>
        <taxon>Bdelloidea</taxon>
        <taxon>Adinetida</taxon>
        <taxon>Adinetidae</taxon>
        <taxon>Adineta</taxon>
    </lineage>
</organism>
<dbReference type="SUPFAM" id="SSF57302">
    <property type="entry name" value="Snake toxin-like"/>
    <property type="match status" value="1"/>
</dbReference>
<dbReference type="Proteomes" id="UP000663852">
    <property type="component" value="Unassembled WGS sequence"/>
</dbReference>
<proteinExistence type="predicted"/>